<dbReference type="PROSITE" id="PS50851">
    <property type="entry name" value="CHEW"/>
    <property type="match status" value="1"/>
</dbReference>
<dbReference type="Pfam" id="PF01584">
    <property type="entry name" value="CheW"/>
    <property type="match status" value="1"/>
</dbReference>
<evidence type="ECO:0000313" key="3">
    <source>
        <dbReference type="Proteomes" id="UP000295277"/>
    </source>
</evidence>
<dbReference type="GO" id="GO:0005829">
    <property type="term" value="C:cytosol"/>
    <property type="evidence" value="ECO:0007669"/>
    <property type="project" value="TreeGrafter"/>
</dbReference>
<accession>A0A4R1YWH5</accession>
<dbReference type="PANTHER" id="PTHR22617">
    <property type="entry name" value="CHEMOTAXIS SENSOR HISTIDINE KINASE-RELATED"/>
    <property type="match status" value="1"/>
</dbReference>
<dbReference type="EMBL" id="SLVM01000007">
    <property type="protein sequence ID" value="TCM85508.1"/>
    <property type="molecule type" value="Genomic_DNA"/>
</dbReference>
<dbReference type="GO" id="GO:0007165">
    <property type="term" value="P:signal transduction"/>
    <property type="evidence" value="ECO:0007669"/>
    <property type="project" value="InterPro"/>
</dbReference>
<proteinExistence type="predicted"/>
<dbReference type="RefSeq" id="WP_132694198.1">
    <property type="nucleotide sequence ID" value="NZ_SLVM01000007.1"/>
</dbReference>
<dbReference type="AlphaFoldDB" id="A0A4R1YWH5"/>
<dbReference type="InterPro" id="IPR036061">
    <property type="entry name" value="CheW-like_dom_sf"/>
</dbReference>
<dbReference type="Proteomes" id="UP000295277">
    <property type="component" value="Unassembled WGS sequence"/>
</dbReference>
<dbReference type="OrthoDB" id="3291462at2"/>
<dbReference type="SUPFAM" id="SSF50341">
    <property type="entry name" value="CheW-like"/>
    <property type="match status" value="1"/>
</dbReference>
<feature type="domain" description="CheW-like" evidence="1">
    <location>
        <begin position="4"/>
        <end position="149"/>
    </location>
</feature>
<comment type="caution">
    <text evidence="2">The sequence shown here is derived from an EMBL/GenBank/DDBJ whole genome shotgun (WGS) entry which is preliminary data.</text>
</comment>
<evidence type="ECO:0000259" key="1">
    <source>
        <dbReference type="PROSITE" id="PS50851"/>
    </source>
</evidence>
<dbReference type="SMART" id="SM00260">
    <property type="entry name" value="CheW"/>
    <property type="match status" value="1"/>
</dbReference>
<dbReference type="Gene3D" id="2.40.50.180">
    <property type="entry name" value="CheA-289, Domain 4"/>
    <property type="match status" value="1"/>
</dbReference>
<dbReference type="InterPro" id="IPR002545">
    <property type="entry name" value="CheW-lke_dom"/>
</dbReference>
<dbReference type="Gene3D" id="2.30.30.40">
    <property type="entry name" value="SH3 Domains"/>
    <property type="match status" value="1"/>
</dbReference>
<dbReference type="PANTHER" id="PTHR22617:SF23">
    <property type="entry name" value="CHEMOTAXIS PROTEIN CHEW"/>
    <property type="match status" value="1"/>
</dbReference>
<name>A0A4R1YWH5_9RHOB</name>
<evidence type="ECO:0000313" key="2">
    <source>
        <dbReference type="EMBL" id="TCM85508.1"/>
    </source>
</evidence>
<sequence length="158" mass="17305">MTGIGQVVTLGVGEERFAVPVGRVQEILDRRRITRIPNAPAHVMGVIDVRGAGVSVVDLRAVLGLPRAEDDDATRIVVLWIETGERRAQVALRTDRVFEVAAFDNDRVEPVPEADLLHWDHRLVRGIGRRDGEFVTLLDLERLFLAYPAAAPGSPAAA</sequence>
<reference evidence="2 3" key="1">
    <citation type="submission" date="2019-03" db="EMBL/GenBank/DDBJ databases">
        <title>Genomic Encyclopedia of Type Strains, Phase IV (KMG-IV): sequencing the most valuable type-strain genomes for metagenomic binning, comparative biology and taxonomic classification.</title>
        <authorList>
            <person name="Goeker M."/>
        </authorList>
    </citation>
    <scope>NUCLEOTIDE SEQUENCE [LARGE SCALE GENOMIC DNA]</scope>
    <source>
        <strain evidence="2 3">DSM 21153</strain>
    </source>
</reference>
<gene>
    <name evidence="2" type="ORF">EV216_10782</name>
</gene>
<protein>
    <submittedName>
        <fullName evidence="2">Purine-binding chemotaxis protein CheW</fullName>
    </submittedName>
</protein>
<keyword evidence="3" id="KW-1185">Reference proteome</keyword>
<organism evidence="2 3">
    <name type="scientific">Rhodovulum steppense</name>
    <dbReference type="NCBI Taxonomy" id="540251"/>
    <lineage>
        <taxon>Bacteria</taxon>
        <taxon>Pseudomonadati</taxon>
        <taxon>Pseudomonadota</taxon>
        <taxon>Alphaproteobacteria</taxon>
        <taxon>Rhodobacterales</taxon>
        <taxon>Paracoccaceae</taxon>
        <taxon>Rhodovulum</taxon>
    </lineage>
</organism>
<dbReference type="GO" id="GO:0006935">
    <property type="term" value="P:chemotaxis"/>
    <property type="evidence" value="ECO:0007669"/>
    <property type="project" value="InterPro"/>
</dbReference>
<dbReference type="InterPro" id="IPR039315">
    <property type="entry name" value="CheW"/>
</dbReference>